<evidence type="ECO:0000313" key="3">
    <source>
        <dbReference type="Proteomes" id="UP000498980"/>
    </source>
</evidence>
<evidence type="ECO:0000259" key="1">
    <source>
        <dbReference type="PROSITE" id="PS51186"/>
    </source>
</evidence>
<dbReference type="Proteomes" id="UP000498980">
    <property type="component" value="Unassembled WGS sequence"/>
</dbReference>
<proteinExistence type="predicted"/>
<dbReference type="GO" id="GO:0016747">
    <property type="term" value="F:acyltransferase activity, transferring groups other than amino-acyl groups"/>
    <property type="evidence" value="ECO:0007669"/>
    <property type="project" value="InterPro"/>
</dbReference>
<dbReference type="Pfam" id="PF00583">
    <property type="entry name" value="Acetyltransf_1"/>
    <property type="match status" value="1"/>
</dbReference>
<dbReference type="Gene3D" id="3.40.630.30">
    <property type="match status" value="1"/>
</dbReference>
<organism evidence="2 3">
    <name type="scientific">Streptomyces fulvorobeus</name>
    <dbReference type="NCBI Taxonomy" id="284028"/>
    <lineage>
        <taxon>Bacteria</taxon>
        <taxon>Bacillati</taxon>
        <taxon>Actinomycetota</taxon>
        <taxon>Actinomycetes</taxon>
        <taxon>Kitasatosporales</taxon>
        <taxon>Streptomycetaceae</taxon>
        <taxon>Streptomyces</taxon>
    </lineage>
</organism>
<dbReference type="InterPro" id="IPR000182">
    <property type="entry name" value="GNAT_dom"/>
</dbReference>
<keyword evidence="3" id="KW-1185">Reference proteome</keyword>
<keyword evidence="2" id="KW-0808">Transferase</keyword>
<comment type="caution">
    <text evidence="2">The sequence shown here is derived from an EMBL/GenBank/DDBJ whole genome shotgun (WGS) entry which is preliminary data.</text>
</comment>
<dbReference type="PROSITE" id="PS51186">
    <property type="entry name" value="GNAT"/>
    <property type="match status" value="1"/>
</dbReference>
<dbReference type="EMBL" id="BLWC01000001">
    <property type="protein sequence ID" value="GFN00989.1"/>
    <property type="molecule type" value="Genomic_DNA"/>
</dbReference>
<dbReference type="InterPro" id="IPR016181">
    <property type="entry name" value="Acyl_CoA_acyltransferase"/>
</dbReference>
<dbReference type="PANTHER" id="PTHR43138">
    <property type="entry name" value="ACETYLTRANSFERASE, GNAT FAMILY"/>
    <property type="match status" value="1"/>
</dbReference>
<sequence length="181" mass="19937">MPSPAKDSRPDRGTGTLITMLIREATIEDWPAIWPFFHQIVAAGETFTYPPDLGRQEAREWWLVPAPSRVVVAVDDSGTVLGTAKMNRNHLGNSSHIASASYMVDPAHSGRGVGRALCEYSVEWARAAGFRAMQFNAVVETNVHAVRLYRKLGFEVLGTLPEGFNHPVEGYVGLHVMHKAL</sequence>
<dbReference type="PANTHER" id="PTHR43138:SF1">
    <property type="entry name" value="N-ACETYLTRANSFERASE ACA1"/>
    <property type="match status" value="1"/>
</dbReference>
<gene>
    <name evidence="2" type="ORF">Sfulv_57990</name>
</gene>
<dbReference type="AlphaFoldDB" id="A0A7J0CF11"/>
<dbReference type="SUPFAM" id="SSF55729">
    <property type="entry name" value="Acyl-CoA N-acyltransferases (Nat)"/>
    <property type="match status" value="1"/>
</dbReference>
<dbReference type="CDD" id="cd04301">
    <property type="entry name" value="NAT_SF"/>
    <property type="match status" value="1"/>
</dbReference>
<dbReference type="InterPro" id="IPR052742">
    <property type="entry name" value="Mito_N-acetyltransferase"/>
</dbReference>
<reference evidence="2 3" key="1">
    <citation type="submission" date="2020-05" db="EMBL/GenBank/DDBJ databases">
        <title>Whole genome shotgun sequence of Streptomyces fulvorobeus NBRC 15897.</title>
        <authorList>
            <person name="Komaki H."/>
            <person name="Tamura T."/>
        </authorList>
    </citation>
    <scope>NUCLEOTIDE SEQUENCE [LARGE SCALE GENOMIC DNA]</scope>
    <source>
        <strain evidence="2 3">NBRC 15897</strain>
    </source>
</reference>
<name>A0A7J0CF11_9ACTN</name>
<feature type="domain" description="N-acetyltransferase" evidence="1">
    <location>
        <begin position="20"/>
        <end position="181"/>
    </location>
</feature>
<protein>
    <submittedName>
        <fullName evidence="2">N-acetyltransferase</fullName>
    </submittedName>
</protein>
<accession>A0A7J0CF11</accession>
<evidence type="ECO:0000313" key="2">
    <source>
        <dbReference type="EMBL" id="GFN00989.1"/>
    </source>
</evidence>